<dbReference type="InterPro" id="IPR055768">
    <property type="entry name" value="DUF7344"/>
</dbReference>
<keyword evidence="1" id="KW-0472">Membrane</keyword>
<evidence type="ECO:0000313" key="3">
    <source>
        <dbReference type="EMBL" id="QFU84851.1"/>
    </source>
</evidence>
<dbReference type="OrthoDB" id="331021at2157"/>
<feature type="transmembrane region" description="Helical" evidence="1">
    <location>
        <begin position="144"/>
        <end position="163"/>
    </location>
</feature>
<dbReference type="InterPro" id="IPR036388">
    <property type="entry name" value="WH-like_DNA-bd_sf"/>
</dbReference>
<dbReference type="KEGG" id="nas:GCU68_19105"/>
<dbReference type="Pfam" id="PF24035">
    <property type="entry name" value="DUF7344"/>
    <property type="match status" value="1"/>
</dbReference>
<feature type="transmembrane region" description="Helical" evidence="1">
    <location>
        <begin position="116"/>
        <end position="138"/>
    </location>
</feature>
<keyword evidence="4" id="KW-1185">Reference proteome</keyword>
<reference evidence="3 4" key="1">
    <citation type="journal article" date="2007" name="Int. J. Syst. Evol. Microbiol.">
        <title>Natronorubrum sulfidifaciens sp. nov., an extremely haloalkaliphilic archaeon isolated from Aiding salt lake in Xin-Jiang, China.</title>
        <authorList>
            <person name="Cui H.L."/>
            <person name="Tohty D."/>
            <person name="Liu H.C."/>
            <person name="Liu S.J."/>
            <person name="Oren A."/>
            <person name="Zhou P.J."/>
        </authorList>
    </citation>
    <scope>NUCLEOTIDE SEQUENCE [LARGE SCALE GENOMIC DNA]</scope>
    <source>
        <strain evidence="3 4">7-3</strain>
        <plasmid evidence="3">unnamed2</plasmid>
    </source>
</reference>
<dbReference type="Gene3D" id="1.10.10.10">
    <property type="entry name" value="Winged helix-like DNA-binding domain superfamily/Winged helix DNA-binding domain"/>
    <property type="match status" value="1"/>
</dbReference>
<dbReference type="Proteomes" id="UP000326170">
    <property type="component" value="Plasmid unnamed2"/>
</dbReference>
<evidence type="ECO:0000256" key="1">
    <source>
        <dbReference type="SAM" id="Phobius"/>
    </source>
</evidence>
<name>A0A5P9P9M5_9EURY</name>
<accession>A0A5P9P9M5</accession>
<protein>
    <recommendedName>
        <fullName evidence="2">DUF7344 domain-containing protein</fullName>
    </recommendedName>
</protein>
<keyword evidence="1" id="KW-1133">Transmembrane helix</keyword>
<proteinExistence type="predicted"/>
<gene>
    <name evidence="3" type="ORF">GCU68_19105</name>
</gene>
<evidence type="ECO:0000259" key="2">
    <source>
        <dbReference type="Pfam" id="PF24035"/>
    </source>
</evidence>
<sequence length="175" mass="19143">MFRTTVLSEGDIYEVLSNSRRREALRHLTDVRGCTVTIGELAATIAATEAGQSPAPRPARESVRSSLHQTHLPKLDELGIVSYDRTTGTVSLCDPARDVDRYMEILAPYGLTWSELYRTFGIGSLLVVLAALLEVPLVGAVDPLLWASGSLAAFAVAIAAQFWSNRWAVLRTLWS</sequence>
<feature type="domain" description="DUF7344" evidence="2">
    <location>
        <begin position="13"/>
        <end position="91"/>
    </location>
</feature>
<geneLocation type="plasmid" evidence="3 4">
    <name>unnamed2</name>
</geneLocation>
<keyword evidence="3" id="KW-0614">Plasmid</keyword>
<dbReference type="EMBL" id="CP045490">
    <property type="protein sequence ID" value="QFU84851.1"/>
    <property type="molecule type" value="Genomic_DNA"/>
</dbReference>
<keyword evidence="1" id="KW-0812">Transmembrane</keyword>
<evidence type="ECO:0000313" key="4">
    <source>
        <dbReference type="Proteomes" id="UP000326170"/>
    </source>
</evidence>
<organism evidence="3 4">
    <name type="scientific">Natronorubrum aibiense</name>
    <dbReference type="NCBI Taxonomy" id="348826"/>
    <lineage>
        <taxon>Archaea</taxon>
        <taxon>Methanobacteriati</taxon>
        <taxon>Methanobacteriota</taxon>
        <taxon>Stenosarchaea group</taxon>
        <taxon>Halobacteria</taxon>
        <taxon>Halobacteriales</taxon>
        <taxon>Natrialbaceae</taxon>
        <taxon>Natronorubrum</taxon>
    </lineage>
</organism>
<dbReference type="AlphaFoldDB" id="A0A5P9P9M5"/>